<accession>A0A016U6J6</accession>
<dbReference type="AlphaFoldDB" id="A0A016U6J6"/>
<dbReference type="Proteomes" id="UP000024635">
    <property type="component" value="Unassembled WGS sequence"/>
</dbReference>
<evidence type="ECO:0000313" key="2">
    <source>
        <dbReference type="Proteomes" id="UP000024635"/>
    </source>
</evidence>
<reference evidence="2" key="1">
    <citation type="journal article" date="2015" name="Nat. Genet.">
        <title>The genome and transcriptome of the zoonotic hookworm Ancylostoma ceylanicum identify infection-specific gene families.</title>
        <authorList>
            <person name="Schwarz E.M."/>
            <person name="Hu Y."/>
            <person name="Antoshechkin I."/>
            <person name="Miller M.M."/>
            <person name="Sternberg P.W."/>
            <person name="Aroian R.V."/>
        </authorList>
    </citation>
    <scope>NUCLEOTIDE SEQUENCE</scope>
    <source>
        <strain evidence="2">HY135</strain>
    </source>
</reference>
<comment type="caution">
    <text evidence="1">The sequence shown here is derived from an EMBL/GenBank/DDBJ whole genome shotgun (WGS) entry which is preliminary data.</text>
</comment>
<protein>
    <submittedName>
        <fullName evidence="1">Uncharacterized protein</fullName>
    </submittedName>
</protein>
<evidence type="ECO:0000313" key="1">
    <source>
        <dbReference type="EMBL" id="EYC10462.1"/>
    </source>
</evidence>
<keyword evidence="2" id="KW-1185">Reference proteome</keyword>
<gene>
    <name evidence="1" type="primary">Acey_s0055.g2567</name>
    <name evidence="1" type="ORF">Y032_0055g2567</name>
</gene>
<sequence>MWLCGRAIEKRPVFNVIKWRDAPRASRGHTGTEGRDAPCASHCPQCLKLVRLVRTTQCLLPRPSLSQIRALSRLERVRLVKSTSVFSSKCPPSSILLNAATYARSTVVIDFYSERTYSLQILVEARTSRCVRTRHDILNAAASQLFMDPVHQISA</sequence>
<organism evidence="1 2">
    <name type="scientific">Ancylostoma ceylanicum</name>
    <dbReference type="NCBI Taxonomy" id="53326"/>
    <lineage>
        <taxon>Eukaryota</taxon>
        <taxon>Metazoa</taxon>
        <taxon>Ecdysozoa</taxon>
        <taxon>Nematoda</taxon>
        <taxon>Chromadorea</taxon>
        <taxon>Rhabditida</taxon>
        <taxon>Rhabditina</taxon>
        <taxon>Rhabditomorpha</taxon>
        <taxon>Strongyloidea</taxon>
        <taxon>Ancylostomatidae</taxon>
        <taxon>Ancylostomatinae</taxon>
        <taxon>Ancylostoma</taxon>
    </lineage>
</organism>
<name>A0A016U6J6_9BILA</name>
<dbReference type="EMBL" id="JARK01001391">
    <property type="protein sequence ID" value="EYC10462.1"/>
    <property type="molecule type" value="Genomic_DNA"/>
</dbReference>
<proteinExistence type="predicted"/>